<proteinExistence type="predicted"/>
<dbReference type="GO" id="GO:0016787">
    <property type="term" value="F:hydrolase activity"/>
    <property type="evidence" value="ECO:0007669"/>
    <property type="project" value="UniProtKB-KW"/>
</dbReference>
<sequence>MYRLLALDMDGTLLNPSKIITPRVYQSLQALIGKGVNVTIASGRFPASVWLHGKHVGMNAPLVAFNGAVILDASTGENIHGYPIPSAAAQRIAALGERTGSYVHFYGYQELFVEQVNEMNAAWPLANVVMDPSKAHTYENYKDQASSIQVKPVGSLVTFAKTASEPLYKATFINEDSHLLDELYHELQSWQEFTLTRTGKRRFDVNAADVSKQAALEVICRSLGISSDQVAAMGDYDNDVDMLQWAGLGIAMDNGSDEAKKAANAATASNQDDGVADAIGRYFQNLSV</sequence>
<dbReference type="InterPro" id="IPR006379">
    <property type="entry name" value="HAD-SF_hydro_IIB"/>
</dbReference>
<dbReference type="SUPFAM" id="SSF56784">
    <property type="entry name" value="HAD-like"/>
    <property type="match status" value="1"/>
</dbReference>
<keyword evidence="2" id="KW-1185">Reference proteome</keyword>
<dbReference type="EMBL" id="JARLKY010000012">
    <property type="protein sequence ID" value="MEC0226782.1"/>
    <property type="molecule type" value="Genomic_DNA"/>
</dbReference>
<dbReference type="InterPro" id="IPR036412">
    <property type="entry name" value="HAD-like_sf"/>
</dbReference>
<dbReference type="NCBIfam" id="TIGR01484">
    <property type="entry name" value="HAD-SF-IIB"/>
    <property type="match status" value="1"/>
</dbReference>
<organism evidence="1 2">
    <name type="scientific">Paenibacillus alba</name>
    <dbReference type="NCBI Taxonomy" id="1197127"/>
    <lineage>
        <taxon>Bacteria</taxon>
        <taxon>Bacillati</taxon>
        <taxon>Bacillota</taxon>
        <taxon>Bacilli</taxon>
        <taxon>Bacillales</taxon>
        <taxon>Paenibacillaceae</taxon>
        <taxon>Paenibacillus</taxon>
    </lineage>
</organism>
<dbReference type="SFLD" id="SFLDG01140">
    <property type="entry name" value="C2.B:_Phosphomannomutase_and_P"/>
    <property type="match status" value="1"/>
</dbReference>
<dbReference type="InterPro" id="IPR000150">
    <property type="entry name" value="Cof"/>
</dbReference>
<dbReference type="PROSITE" id="PS01228">
    <property type="entry name" value="COF_1"/>
    <property type="match status" value="1"/>
</dbReference>
<keyword evidence="1" id="KW-0378">Hydrolase</keyword>
<dbReference type="Pfam" id="PF08282">
    <property type="entry name" value="Hydrolase_3"/>
    <property type="match status" value="1"/>
</dbReference>
<evidence type="ECO:0000313" key="2">
    <source>
        <dbReference type="Proteomes" id="UP001338137"/>
    </source>
</evidence>
<gene>
    <name evidence="1" type="ORF">P4I72_06580</name>
</gene>
<dbReference type="Proteomes" id="UP001338137">
    <property type="component" value="Unassembled WGS sequence"/>
</dbReference>
<protein>
    <submittedName>
        <fullName evidence="1">Cof-type HAD-IIB family hydrolase</fullName>
    </submittedName>
</protein>
<dbReference type="Gene3D" id="3.30.1240.10">
    <property type="match status" value="1"/>
</dbReference>
<dbReference type="Gene3D" id="3.40.50.1000">
    <property type="entry name" value="HAD superfamily/HAD-like"/>
    <property type="match status" value="1"/>
</dbReference>
<dbReference type="RefSeq" id="WP_326071187.1">
    <property type="nucleotide sequence ID" value="NZ_JARLKY010000012.1"/>
</dbReference>
<dbReference type="PANTHER" id="PTHR10000:SF8">
    <property type="entry name" value="HAD SUPERFAMILY HYDROLASE-LIKE, TYPE 3"/>
    <property type="match status" value="1"/>
</dbReference>
<comment type="caution">
    <text evidence="1">The sequence shown here is derived from an EMBL/GenBank/DDBJ whole genome shotgun (WGS) entry which is preliminary data.</text>
</comment>
<dbReference type="NCBIfam" id="TIGR00099">
    <property type="entry name" value="Cof-subfamily"/>
    <property type="match status" value="1"/>
</dbReference>
<dbReference type="PANTHER" id="PTHR10000">
    <property type="entry name" value="PHOSPHOSERINE PHOSPHATASE"/>
    <property type="match status" value="1"/>
</dbReference>
<dbReference type="InterPro" id="IPR023214">
    <property type="entry name" value="HAD_sf"/>
</dbReference>
<name>A0ABU6G0E3_9BACL</name>
<reference evidence="1 2" key="1">
    <citation type="submission" date="2023-03" db="EMBL/GenBank/DDBJ databases">
        <title>Bacillus Genome Sequencing.</title>
        <authorList>
            <person name="Dunlap C."/>
        </authorList>
    </citation>
    <scope>NUCLEOTIDE SEQUENCE [LARGE SCALE GENOMIC DNA]</scope>
    <source>
        <strain evidence="1 2">BD-533</strain>
    </source>
</reference>
<dbReference type="SFLD" id="SFLDS00003">
    <property type="entry name" value="Haloacid_Dehalogenase"/>
    <property type="match status" value="1"/>
</dbReference>
<accession>A0ABU6G0E3</accession>
<evidence type="ECO:0000313" key="1">
    <source>
        <dbReference type="EMBL" id="MEC0226782.1"/>
    </source>
</evidence>